<protein>
    <submittedName>
        <fullName evidence="1">Uncharacterized protein</fullName>
    </submittedName>
</protein>
<accession>A0A4C1TY45</accession>
<name>A0A4C1TY45_EUMVA</name>
<organism evidence="1 2">
    <name type="scientific">Eumeta variegata</name>
    <name type="common">Bagworm moth</name>
    <name type="synonym">Eumeta japonica</name>
    <dbReference type="NCBI Taxonomy" id="151549"/>
    <lineage>
        <taxon>Eukaryota</taxon>
        <taxon>Metazoa</taxon>
        <taxon>Ecdysozoa</taxon>
        <taxon>Arthropoda</taxon>
        <taxon>Hexapoda</taxon>
        <taxon>Insecta</taxon>
        <taxon>Pterygota</taxon>
        <taxon>Neoptera</taxon>
        <taxon>Endopterygota</taxon>
        <taxon>Lepidoptera</taxon>
        <taxon>Glossata</taxon>
        <taxon>Ditrysia</taxon>
        <taxon>Tineoidea</taxon>
        <taxon>Psychidae</taxon>
        <taxon>Oiketicinae</taxon>
        <taxon>Eumeta</taxon>
    </lineage>
</organism>
<dbReference type="AlphaFoldDB" id="A0A4C1TY45"/>
<proteinExistence type="predicted"/>
<reference evidence="1 2" key="1">
    <citation type="journal article" date="2019" name="Commun. Biol.">
        <title>The bagworm genome reveals a unique fibroin gene that provides high tensile strength.</title>
        <authorList>
            <person name="Kono N."/>
            <person name="Nakamura H."/>
            <person name="Ohtoshi R."/>
            <person name="Tomita M."/>
            <person name="Numata K."/>
            <person name="Arakawa K."/>
        </authorList>
    </citation>
    <scope>NUCLEOTIDE SEQUENCE [LARGE SCALE GENOMIC DNA]</scope>
</reference>
<evidence type="ECO:0000313" key="2">
    <source>
        <dbReference type="Proteomes" id="UP000299102"/>
    </source>
</evidence>
<comment type="caution">
    <text evidence="1">The sequence shown here is derived from an EMBL/GenBank/DDBJ whole genome shotgun (WGS) entry which is preliminary data.</text>
</comment>
<keyword evidence="2" id="KW-1185">Reference proteome</keyword>
<dbReference type="EMBL" id="BGZK01000098">
    <property type="protein sequence ID" value="GBP18526.1"/>
    <property type="molecule type" value="Genomic_DNA"/>
</dbReference>
<dbReference type="Proteomes" id="UP000299102">
    <property type="component" value="Unassembled WGS sequence"/>
</dbReference>
<sequence>MPSYIEVSKRIKVSAPDHLSRFIYPTDGGISSHNLLSSDLTVMCQWLRVSSFGPEGEHINQLVSDVVTALVTPVVKCRSTLTALALKEADLLRVALVGRTERGSSAAADGRRTLEEEGIRGNSARTTASFQNHFPVKKYSSSTKTFCIYKTI</sequence>
<evidence type="ECO:0000313" key="1">
    <source>
        <dbReference type="EMBL" id="GBP18526.1"/>
    </source>
</evidence>
<gene>
    <name evidence="1" type="ORF">EVAR_12987_1</name>
</gene>